<sequence length="80" mass="8623">MHPTLRFEEGREGGPYMSVFASVFSSFMYTFVLSFVQPSSGSLEPFPFPRLGARSQLVGTSLISLFCSCGSSAIATSINT</sequence>
<dbReference type="EMBL" id="MU274903">
    <property type="protein sequence ID" value="KAI0092402.1"/>
    <property type="molecule type" value="Genomic_DNA"/>
</dbReference>
<evidence type="ECO:0000313" key="2">
    <source>
        <dbReference type="Proteomes" id="UP001055072"/>
    </source>
</evidence>
<gene>
    <name evidence="1" type="ORF">BDY19DRAFT_924123</name>
</gene>
<reference evidence="1" key="1">
    <citation type="journal article" date="2021" name="Environ. Microbiol.">
        <title>Gene family expansions and transcriptome signatures uncover fungal adaptations to wood decay.</title>
        <authorList>
            <person name="Hage H."/>
            <person name="Miyauchi S."/>
            <person name="Viragh M."/>
            <person name="Drula E."/>
            <person name="Min B."/>
            <person name="Chaduli D."/>
            <person name="Navarro D."/>
            <person name="Favel A."/>
            <person name="Norest M."/>
            <person name="Lesage-Meessen L."/>
            <person name="Balint B."/>
            <person name="Merenyi Z."/>
            <person name="de Eugenio L."/>
            <person name="Morin E."/>
            <person name="Martinez A.T."/>
            <person name="Baldrian P."/>
            <person name="Stursova M."/>
            <person name="Martinez M.J."/>
            <person name="Novotny C."/>
            <person name="Magnuson J.K."/>
            <person name="Spatafora J.W."/>
            <person name="Maurice S."/>
            <person name="Pangilinan J."/>
            <person name="Andreopoulos W."/>
            <person name="LaButti K."/>
            <person name="Hundley H."/>
            <person name="Na H."/>
            <person name="Kuo A."/>
            <person name="Barry K."/>
            <person name="Lipzen A."/>
            <person name="Henrissat B."/>
            <person name="Riley R."/>
            <person name="Ahrendt S."/>
            <person name="Nagy L.G."/>
            <person name="Grigoriev I.V."/>
            <person name="Martin F."/>
            <person name="Rosso M.N."/>
        </authorList>
    </citation>
    <scope>NUCLEOTIDE SEQUENCE</scope>
    <source>
        <strain evidence="1">CBS 384.51</strain>
    </source>
</reference>
<comment type="caution">
    <text evidence="1">The sequence shown here is derived from an EMBL/GenBank/DDBJ whole genome shotgun (WGS) entry which is preliminary data.</text>
</comment>
<accession>A0ACB8UDI2</accession>
<dbReference type="Proteomes" id="UP001055072">
    <property type="component" value="Unassembled WGS sequence"/>
</dbReference>
<name>A0ACB8UDI2_9APHY</name>
<evidence type="ECO:0000313" key="1">
    <source>
        <dbReference type="EMBL" id="KAI0092402.1"/>
    </source>
</evidence>
<organism evidence="1 2">
    <name type="scientific">Irpex rosettiformis</name>
    <dbReference type="NCBI Taxonomy" id="378272"/>
    <lineage>
        <taxon>Eukaryota</taxon>
        <taxon>Fungi</taxon>
        <taxon>Dikarya</taxon>
        <taxon>Basidiomycota</taxon>
        <taxon>Agaricomycotina</taxon>
        <taxon>Agaricomycetes</taxon>
        <taxon>Polyporales</taxon>
        <taxon>Irpicaceae</taxon>
        <taxon>Irpex</taxon>
    </lineage>
</organism>
<protein>
    <submittedName>
        <fullName evidence="1">Uncharacterized protein</fullName>
    </submittedName>
</protein>
<keyword evidence="2" id="KW-1185">Reference proteome</keyword>
<proteinExistence type="predicted"/>